<evidence type="ECO:0000256" key="6">
    <source>
        <dbReference type="RuleBase" id="RU003707"/>
    </source>
</evidence>
<dbReference type="PATRIC" id="fig|1415166.3.peg.3724"/>
<accession>W5TGG0</accession>
<dbReference type="Pfam" id="PF00378">
    <property type="entry name" value="ECH_1"/>
    <property type="match status" value="1"/>
</dbReference>
<evidence type="ECO:0000256" key="5">
    <source>
        <dbReference type="ARBA" id="ARBA00023717"/>
    </source>
</evidence>
<dbReference type="AlphaFoldDB" id="W5TGG0"/>
<evidence type="ECO:0000256" key="4">
    <source>
        <dbReference type="ARBA" id="ARBA00023709"/>
    </source>
</evidence>
<dbReference type="EMBL" id="CP006850">
    <property type="protein sequence ID" value="AHH18415.1"/>
    <property type="molecule type" value="Genomic_DNA"/>
</dbReference>
<dbReference type="GO" id="GO:0006631">
    <property type="term" value="P:fatty acid metabolic process"/>
    <property type="evidence" value="ECO:0007669"/>
    <property type="project" value="UniProtKB-KW"/>
</dbReference>
<keyword evidence="3" id="KW-0443">Lipid metabolism</keyword>
<evidence type="ECO:0000256" key="3">
    <source>
        <dbReference type="ARBA" id="ARBA00022832"/>
    </source>
</evidence>
<dbReference type="InterPro" id="IPR029045">
    <property type="entry name" value="ClpP/crotonase-like_dom_sf"/>
</dbReference>
<dbReference type="CDD" id="cd06558">
    <property type="entry name" value="crotonase-like"/>
    <property type="match status" value="1"/>
</dbReference>
<name>W5TGG0_9NOCA</name>
<comment type="catalytic activity">
    <reaction evidence="5">
        <text>a 4-saturated-(3S)-3-hydroxyacyl-CoA = a (3E)-enoyl-CoA + H2O</text>
        <dbReference type="Rhea" id="RHEA:20724"/>
        <dbReference type="ChEBI" id="CHEBI:15377"/>
        <dbReference type="ChEBI" id="CHEBI:58521"/>
        <dbReference type="ChEBI" id="CHEBI:137480"/>
        <dbReference type="EC" id="4.2.1.17"/>
    </reaction>
</comment>
<dbReference type="PANTHER" id="PTHR43802">
    <property type="entry name" value="ENOYL-COA HYDRATASE"/>
    <property type="match status" value="1"/>
</dbReference>
<evidence type="ECO:0000256" key="1">
    <source>
        <dbReference type="ARBA" id="ARBA00002994"/>
    </source>
</evidence>
<dbReference type="InterPro" id="IPR018376">
    <property type="entry name" value="Enoyl-CoA_hyd/isom_CS"/>
</dbReference>
<dbReference type="GO" id="GO:0016853">
    <property type="term" value="F:isomerase activity"/>
    <property type="evidence" value="ECO:0007669"/>
    <property type="project" value="UniProtKB-KW"/>
</dbReference>
<comment type="function">
    <text evidence="1">Could possibly oxidize fatty acids using specific components.</text>
</comment>
<dbReference type="InterPro" id="IPR001753">
    <property type="entry name" value="Enoyl-CoA_hydra/iso"/>
</dbReference>
<protein>
    <submittedName>
        <fullName evidence="7">Enoyl-CoA hydratase/isomerase family protein</fullName>
    </submittedName>
</protein>
<dbReference type="STRING" id="1415166.NONO_c36280"/>
<dbReference type="Gene3D" id="3.90.226.10">
    <property type="entry name" value="2-enoyl-CoA Hydratase, Chain A, domain 1"/>
    <property type="match status" value="1"/>
</dbReference>
<dbReference type="SUPFAM" id="SSF52096">
    <property type="entry name" value="ClpP/crotonase"/>
    <property type="match status" value="1"/>
</dbReference>
<keyword evidence="7" id="KW-0413">Isomerase</keyword>
<reference evidence="7 8" key="1">
    <citation type="journal article" date="2014" name="Appl. Environ. Microbiol.">
        <title>Insights into the Microbial Degradation of Rubber and Gutta-Percha by Analysis of the Complete Genome of Nocardia nova SH22a.</title>
        <authorList>
            <person name="Luo Q."/>
            <person name="Hiessl S."/>
            <person name="Poehlein A."/>
            <person name="Daniel R."/>
            <person name="Steinbuchel A."/>
        </authorList>
    </citation>
    <scope>NUCLEOTIDE SEQUENCE [LARGE SCALE GENOMIC DNA]</scope>
    <source>
        <strain evidence="7">SH22a</strain>
    </source>
</reference>
<sequence>MTELVLYTVADRVARITLNRPDKRNALNLALRREFVDRLHEAERDDEVTVVLIDGAGPSFSAGYDLGDAKQGHKPQGWVDSEHFDTWSDQFARSVFRDWMTIWDLQKPVVAQVHGYCVAGGAELMSMCDIVFVADDAVLGYPAMRMQATPDAPFFPWKMSMAQAKYLQLTGNSVTGREAARLGWVAKSFPAEELEEQVQRELRPLAQVDPAMLSMNKMSLNHAYEQMGMRTHLGGAWQLHQLSARYRPRSGEFKAVSQRDGIKAATEMRDGAFRREGFVP</sequence>
<dbReference type="GO" id="GO:0004300">
    <property type="term" value="F:enoyl-CoA hydratase activity"/>
    <property type="evidence" value="ECO:0007669"/>
    <property type="project" value="UniProtKB-EC"/>
</dbReference>
<dbReference type="HOGENOM" id="CLU_009834_7_3_11"/>
<dbReference type="PROSITE" id="PS00166">
    <property type="entry name" value="ENOYL_COA_HYDRATASE"/>
    <property type="match status" value="1"/>
</dbReference>
<dbReference type="PANTHER" id="PTHR43802:SF1">
    <property type="entry name" value="IP11341P-RELATED"/>
    <property type="match status" value="1"/>
</dbReference>
<evidence type="ECO:0000256" key="2">
    <source>
        <dbReference type="ARBA" id="ARBA00005254"/>
    </source>
</evidence>
<dbReference type="KEGG" id="nno:NONO_c36280"/>
<keyword evidence="8" id="KW-1185">Reference proteome</keyword>
<comment type="catalytic activity">
    <reaction evidence="4">
        <text>a (3S)-3-hydroxyacyl-CoA = a (2E)-enoyl-CoA + H2O</text>
        <dbReference type="Rhea" id="RHEA:16105"/>
        <dbReference type="ChEBI" id="CHEBI:15377"/>
        <dbReference type="ChEBI" id="CHEBI:57318"/>
        <dbReference type="ChEBI" id="CHEBI:58856"/>
        <dbReference type="EC" id="4.2.1.17"/>
    </reaction>
</comment>
<organism evidence="7 8">
    <name type="scientific">Nocardia nova SH22a</name>
    <dbReference type="NCBI Taxonomy" id="1415166"/>
    <lineage>
        <taxon>Bacteria</taxon>
        <taxon>Bacillati</taxon>
        <taxon>Actinomycetota</taxon>
        <taxon>Actinomycetes</taxon>
        <taxon>Mycobacteriales</taxon>
        <taxon>Nocardiaceae</taxon>
        <taxon>Nocardia</taxon>
    </lineage>
</organism>
<gene>
    <name evidence="7" type="ORF">NONO_c36280</name>
</gene>
<dbReference type="eggNOG" id="COG1024">
    <property type="taxonomic scope" value="Bacteria"/>
</dbReference>
<keyword evidence="3" id="KW-0276">Fatty acid metabolism</keyword>
<comment type="similarity">
    <text evidence="2 6">Belongs to the enoyl-CoA hydratase/isomerase family.</text>
</comment>
<proteinExistence type="inferred from homology"/>
<evidence type="ECO:0000313" key="7">
    <source>
        <dbReference type="EMBL" id="AHH18415.1"/>
    </source>
</evidence>
<dbReference type="Proteomes" id="UP000019150">
    <property type="component" value="Chromosome"/>
</dbReference>
<dbReference type="RefSeq" id="WP_038550638.1">
    <property type="nucleotide sequence ID" value="NZ_CP006850.1"/>
</dbReference>
<evidence type="ECO:0000313" key="8">
    <source>
        <dbReference type="Proteomes" id="UP000019150"/>
    </source>
</evidence>